<accession>A0A6C2C8Y1</accession>
<feature type="region of interest" description="Disordered" evidence="1">
    <location>
        <begin position="69"/>
        <end position="90"/>
    </location>
</feature>
<gene>
    <name evidence="2" type="ORF">ESZ50_05575</name>
</gene>
<feature type="region of interest" description="Disordered" evidence="1">
    <location>
        <begin position="148"/>
        <end position="177"/>
    </location>
</feature>
<dbReference type="OrthoDB" id="2145745at2"/>
<sequence>MATEQEPGSGQDEKVTLTQEELDQKIADAHAEWQSNAEADLNKAKAEWETQTAEQVKAAQTKAEQLAKLTQKEREDAEAQQRNDELAKREQELNMREYRIEASAQLEEQGLSTDFVDMVLSDDVDVTKGNIAALKSAFDKAVEATVTEKMKGDSIRKGSAAGEKGDLASALGLTEEK</sequence>
<comment type="caution">
    <text evidence="2">The sequence shown here is derived from an EMBL/GenBank/DDBJ whole genome shotgun (WGS) entry which is preliminary data.</text>
</comment>
<evidence type="ECO:0000256" key="1">
    <source>
        <dbReference type="SAM" id="MobiDB-lite"/>
    </source>
</evidence>
<dbReference type="InterPro" id="IPR025580">
    <property type="entry name" value="Gp46"/>
</dbReference>
<name>A0A6C2C8Y1_9LACO</name>
<reference evidence="2 3" key="1">
    <citation type="submission" date="2019-01" db="EMBL/GenBank/DDBJ databases">
        <title>Weissella sp. nov., a novel lactic acid bacterium isolated from animal feces.</title>
        <authorList>
            <person name="Wang L.-T."/>
        </authorList>
    </citation>
    <scope>NUCLEOTIDE SEQUENCE [LARGE SCALE GENOMIC DNA]</scope>
    <source>
        <strain evidence="2 3">8H-2</strain>
    </source>
</reference>
<protein>
    <submittedName>
        <fullName evidence="2">DUF4355 domain-containing protein</fullName>
    </submittedName>
</protein>
<proteinExistence type="predicted"/>
<dbReference type="Pfam" id="PF14265">
    <property type="entry name" value="DUF4355"/>
    <property type="match status" value="1"/>
</dbReference>
<dbReference type="RefSeq" id="WP_148622607.1">
    <property type="nucleotide sequence ID" value="NZ_SDGZ01000014.1"/>
</dbReference>
<dbReference type="AlphaFoldDB" id="A0A6C2C8Y1"/>
<evidence type="ECO:0000313" key="2">
    <source>
        <dbReference type="EMBL" id="TYC49615.1"/>
    </source>
</evidence>
<keyword evidence="3" id="KW-1185">Reference proteome</keyword>
<organism evidence="2 3">
    <name type="scientific">Weissella muntiaci</name>
    <dbReference type="NCBI Taxonomy" id="2508881"/>
    <lineage>
        <taxon>Bacteria</taxon>
        <taxon>Bacillati</taxon>
        <taxon>Bacillota</taxon>
        <taxon>Bacilli</taxon>
        <taxon>Lactobacillales</taxon>
        <taxon>Lactobacillaceae</taxon>
        <taxon>Weissella</taxon>
    </lineage>
</organism>
<feature type="compositionally biased region" description="Basic and acidic residues" evidence="1">
    <location>
        <begin position="70"/>
        <end position="90"/>
    </location>
</feature>
<evidence type="ECO:0000313" key="3">
    <source>
        <dbReference type="Proteomes" id="UP000371977"/>
    </source>
</evidence>
<dbReference type="Proteomes" id="UP000371977">
    <property type="component" value="Unassembled WGS sequence"/>
</dbReference>
<dbReference type="EMBL" id="SDGZ01000014">
    <property type="protein sequence ID" value="TYC49615.1"/>
    <property type="molecule type" value="Genomic_DNA"/>
</dbReference>